<dbReference type="PROSITE" id="PS50011">
    <property type="entry name" value="PROTEIN_KINASE_DOM"/>
    <property type="match status" value="1"/>
</dbReference>
<evidence type="ECO:0000256" key="7">
    <source>
        <dbReference type="SAM" id="MobiDB-lite"/>
    </source>
</evidence>
<feature type="compositionally biased region" description="Polar residues" evidence="7">
    <location>
        <begin position="489"/>
        <end position="498"/>
    </location>
</feature>
<dbReference type="GO" id="GO:0005524">
    <property type="term" value="F:ATP binding"/>
    <property type="evidence" value="ECO:0007669"/>
    <property type="project" value="UniProtKB-UniRule"/>
</dbReference>
<dbReference type="Gene3D" id="1.10.510.10">
    <property type="entry name" value="Transferase(Phosphotransferase) domain 1"/>
    <property type="match status" value="1"/>
</dbReference>
<keyword evidence="10" id="KW-1185">Reference proteome</keyword>
<keyword evidence="2" id="KW-0808">Transferase</keyword>
<feature type="region of interest" description="Disordered" evidence="7">
    <location>
        <begin position="593"/>
        <end position="614"/>
    </location>
</feature>
<dbReference type="Pfam" id="PF00069">
    <property type="entry name" value="Pkinase"/>
    <property type="match status" value="1"/>
</dbReference>
<evidence type="ECO:0000256" key="2">
    <source>
        <dbReference type="ARBA" id="ARBA00022679"/>
    </source>
</evidence>
<feature type="compositionally biased region" description="Basic and acidic residues" evidence="7">
    <location>
        <begin position="527"/>
        <end position="547"/>
    </location>
</feature>
<dbReference type="PROSITE" id="PS00107">
    <property type="entry name" value="PROTEIN_KINASE_ATP"/>
    <property type="match status" value="1"/>
</dbReference>
<accession>A0A7G2C6W8</accession>
<feature type="compositionally biased region" description="Basic and acidic residues" evidence="7">
    <location>
        <begin position="422"/>
        <end position="440"/>
    </location>
</feature>
<dbReference type="PANTHER" id="PTHR11584:SF369">
    <property type="entry name" value="MITOGEN-ACTIVATED PROTEIN KINASE KINASE KINASE 19-RELATED"/>
    <property type="match status" value="1"/>
</dbReference>
<feature type="compositionally biased region" description="Basic and acidic residues" evidence="7">
    <location>
        <begin position="478"/>
        <end position="487"/>
    </location>
</feature>
<feature type="compositionally biased region" description="Polar residues" evidence="7">
    <location>
        <begin position="398"/>
        <end position="417"/>
    </location>
</feature>
<reference evidence="9 10" key="1">
    <citation type="submission" date="2020-08" db="EMBL/GenBank/DDBJ databases">
        <authorList>
            <person name="Newling K."/>
            <person name="Davey J."/>
            <person name="Forrester S."/>
        </authorList>
    </citation>
    <scope>NUCLEOTIDE SEQUENCE [LARGE SCALE GENOMIC DNA]</scope>
    <source>
        <strain evidence="10">Crithidia deanei Carvalho (ATCC PRA-265)</strain>
    </source>
</reference>
<dbReference type="OrthoDB" id="275301at2759"/>
<dbReference type="AlphaFoldDB" id="A0A7G2C6W8"/>
<dbReference type="EMBL" id="LR877149">
    <property type="protein sequence ID" value="CAD2215476.1"/>
    <property type="molecule type" value="Genomic_DNA"/>
</dbReference>
<feature type="region of interest" description="Disordered" evidence="7">
    <location>
        <begin position="335"/>
        <end position="548"/>
    </location>
</feature>
<evidence type="ECO:0000256" key="1">
    <source>
        <dbReference type="ARBA" id="ARBA00022527"/>
    </source>
</evidence>
<dbReference type="GO" id="GO:0004674">
    <property type="term" value="F:protein serine/threonine kinase activity"/>
    <property type="evidence" value="ECO:0007669"/>
    <property type="project" value="UniProtKB-KW"/>
</dbReference>
<evidence type="ECO:0000256" key="4">
    <source>
        <dbReference type="ARBA" id="ARBA00022777"/>
    </source>
</evidence>
<proteinExistence type="predicted"/>
<dbReference type="InterPro" id="IPR000719">
    <property type="entry name" value="Prot_kinase_dom"/>
</dbReference>
<dbReference type="VEuPathDB" id="TriTrypDB:ADEAN_000293100"/>
<gene>
    <name evidence="9" type="ORF">ADEAN_000293100</name>
</gene>
<dbReference type="InterPro" id="IPR008271">
    <property type="entry name" value="Ser/Thr_kinase_AS"/>
</dbReference>
<dbReference type="InterPro" id="IPR017441">
    <property type="entry name" value="Protein_kinase_ATP_BS"/>
</dbReference>
<evidence type="ECO:0000256" key="6">
    <source>
        <dbReference type="PROSITE-ProRule" id="PRU10141"/>
    </source>
</evidence>
<evidence type="ECO:0000259" key="8">
    <source>
        <dbReference type="PROSITE" id="PS50011"/>
    </source>
</evidence>
<keyword evidence="1" id="KW-0723">Serine/threonine-protein kinase</keyword>
<dbReference type="PANTHER" id="PTHR11584">
    <property type="entry name" value="SERINE/THREONINE PROTEIN KINASE"/>
    <property type="match status" value="1"/>
</dbReference>
<evidence type="ECO:0000256" key="5">
    <source>
        <dbReference type="ARBA" id="ARBA00022840"/>
    </source>
</evidence>
<dbReference type="Proteomes" id="UP000515908">
    <property type="component" value="Chromosome 05"/>
</dbReference>
<dbReference type="CDD" id="cd06606">
    <property type="entry name" value="STKc_MAPKKK"/>
    <property type="match status" value="1"/>
</dbReference>
<dbReference type="PROSITE" id="PS00108">
    <property type="entry name" value="PROTEIN_KINASE_ST"/>
    <property type="match status" value="1"/>
</dbReference>
<feature type="domain" description="Protein kinase" evidence="8">
    <location>
        <begin position="1"/>
        <end position="249"/>
    </location>
</feature>
<dbReference type="SMART" id="SM00220">
    <property type="entry name" value="S_TKc"/>
    <property type="match status" value="1"/>
</dbReference>
<name>A0A7G2C6W8_9TRYP</name>
<dbReference type="SUPFAM" id="SSF56112">
    <property type="entry name" value="Protein kinase-like (PK-like)"/>
    <property type="match status" value="1"/>
</dbReference>
<dbReference type="InterPro" id="IPR011009">
    <property type="entry name" value="Kinase-like_dom_sf"/>
</dbReference>
<keyword evidence="5 6" id="KW-0067">ATP-binding</keyword>
<protein>
    <submittedName>
        <fullName evidence="9">Protein tyrosine kinase/Protein kinase domain containing protein, putative</fullName>
    </submittedName>
</protein>
<feature type="binding site" evidence="6">
    <location>
        <position position="24"/>
    </location>
    <ligand>
        <name>ATP</name>
        <dbReference type="ChEBI" id="CHEBI:30616"/>
    </ligand>
</feature>
<organism evidence="9 10">
    <name type="scientific">Angomonas deanei</name>
    <dbReference type="NCBI Taxonomy" id="59799"/>
    <lineage>
        <taxon>Eukaryota</taxon>
        <taxon>Discoba</taxon>
        <taxon>Euglenozoa</taxon>
        <taxon>Kinetoplastea</taxon>
        <taxon>Metakinetoplastina</taxon>
        <taxon>Trypanosomatida</taxon>
        <taxon>Trypanosomatidae</taxon>
        <taxon>Strigomonadinae</taxon>
        <taxon>Angomonas</taxon>
    </lineage>
</organism>
<keyword evidence="4 9" id="KW-0418">Kinase</keyword>
<feature type="compositionally biased region" description="Low complexity" evidence="7">
    <location>
        <begin position="442"/>
        <end position="463"/>
    </location>
</feature>
<feature type="compositionally biased region" description="Polar residues" evidence="7">
    <location>
        <begin position="343"/>
        <end position="357"/>
    </location>
</feature>
<sequence>MIGSGGFGVVFQAILSDGTLAAVKQLKVDSDNLKTIDREIHTMSSLPPHPNCVRYFGSRHSQQHYYIIMEFISGGSIQTLRQQIGKFRESVFQRYAYMTLLGLAHLHTHGIIHRDIKGGNVLLDEKGCAKIVDFGCCKVLNELHSTIGGGGTPLWMAPEVCRGEAADEKADVWAYGCLCLEMTNDSGIPWDFPSGMTLPGVAYAIACAQKSPAVPTHLTAAAQDFIACCLSLDPDTRPTVFQLLEHPFFDQDYPSDEDDEADFMEDMDSTVARQSAVKRMYRNPQADDHKKDLPPTGRPTDSTVNRRLVSANVGFQLNAVDDDDDDADENVASIREDRDSAARSMNQNDSRRNSTNAGFKLKLAVDDSEDEVPQKPIAATPSDDGQEEYKSIVYELLSNMNTQKKSSNGLKSETSFSRSHRSAKDAFDVSKARQELRDSDSDSSSSPSDSDSESSTDISVDDSVPPPTAETKAPAHRVSIEEREPIKRNTVQRLSSTEEGVGHKGKGQSKTQMHTNPTPAAKNPLTPRDKTETKHQDPNDISLKEEELIWVSGAGGSVPKEMMAQKDMDAILGVDPRSPNPKLTSNVIIRKKKPVNGSAKEAEANSKKKLFGKK</sequence>
<feature type="region of interest" description="Disordered" evidence="7">
    <location>
        <begin position="280"/>
        <end position="305"/>
    </location>
</feature>
<feature type="compositionally biased region" description="Polar residues" evidence="7">
    <location>
        <begin position="508"/>
        <end position="518"/>
    </location>
</feature>
<evidence type="ECO:0000313" key="9">
    <source>
        <dbReference type="EMBL" id="CAD2215476.1"/>
    </source>
</evidence>
<keyword evidence="3 6" id="KW-0547">Nucleotide-binding</keyword>
<evidence type="ECO:0000256" key="3">
    <source>
        <dbReference type="ARBA" id="ARBA00022741"/>
    </source>
</evidence>
<evidence type="ECO:0000313" key="10">
    <source>
        <dbReference type="Proteomes" id="UP000515908"/>
    </source>
</evidence>